<accession>A0A9P4QAB9</accession>
<evidence type="ECO:0000313" key="2">
    <source>
        <dbReference type="EMBL" id="KAF2721129.1"/>
    </source>
</evidence>
<dbReference type="Pfam" id="PF12937">
    <property type="entry name" value="F-box-like"/>
    <property type="match status" value="1"/>
</dbReference>
<organism evidence="2 3">
    <name type="scientific">Polychaeton citri CBS 116435</name>
    <dbReference type="NCBI Taxonomy" id="1314669"/>
    <lineage>
        <taxon>Eukaryota</taxon>
        <taxon>Fungi</taxon>
        <taxon>Dikarya</taxon>
        <taxon>Ascomycota</taxon>
        <taxon>Pezizomycotina</taxon>
        <taxon>Dothideomycetes</taxon>
        <taxon>Dothideomycetidae</taxon>
        <taxon>Capnodiales</taxon>
        <taxon>Capnodiaceae</taxon>
        <taxon>Polychaeton</taxon>
    </lineage>
</organism>
<proteinExistence type="predicted"/>
<reference evidence="2" key="1">
    <citation type="journal article" date="2020" name="Stud. Mycol.">
        <title>101 Dothideomycetes genomes: a test case for predicting lifestyles and emergence of pathogens.</title>
        <authorList>
            <person name="Haridas S."/>
            <person name="Albert R."/>
            <person name="Binder M."/>
            <person name="Bloem J."/>
            <person name="Labutti K."/>
            <person name="Salamov A."/>
            <person name="Andreopoulos B."/>
            <person name="Baker S."/>
            <person name="Barry K."/>
            <person name="Bills G."/>
            <person name="Bluhm B."/>
            <person name="Cannon C."/>
            <person name="Castanera R."/>
            <person name="Culley D."/>
            <person name="Daum C."/>
            <person name="Ezra D."/>
            <person name="Gonzalez J."/>
            <person name="Henrissat B."/>
            <person name="Kuo A."/>
            <person name="Liang C."/>
            <person name="Lipzen A."/>
            <person name="Lutzoni F."/>
            <person name="Magnuson J."/>
            <person name="Mondo S."/>
            <person name="Nolan M."/>
            <person name="Ohm R."/>
            <person name="Pangilinan J."/>
            <person name="Park H.-J."/>
            <person name="Ramirez L."/>
            <person name="Alfaro M."/>
            <person name="Sun H."/>
            <person name="Tritt A."/>
            <person name="Yoshinaga Y."/>
            <person name="Zwiers L.-H."/>
            <person name="Turgeon B."/>
            <person name="Goodwin S."/>
            <person name="Spatafora J."/>
            <person name="Crous P."/>
            <person name="Grigoriev I."/>
        </authorList>
    </citation>
    <scope>NUCLEOTIDE SEQUENCE</scope>
    <source>
        <strain evidence="2">CBS 116435</strain>
    </source>
</reference>
<name>A0A9P4QAB9_9PEZI</name>
<feature type="domain" description="F-box" evidence="1">
    <location>
        <begin position="11"/>
        <end position="41"/>
    </location>
</feature>
<keyword evidence="3" id="KW-1185">Reference proteome</keyword>
<evidence type="ECO:0000259" key="1">
    <source>
        <dbReference type="Pfam" id="PF12937"/>
    </source>
</evidence>
<protein>
    <recommendedName>
        <fullName evidence="1">F-box domain-containing protein</fullName>
    </recommendedName>
</protein>
<comment type="caution">
    <text evidence="2">The sequence shown here is derived from an EMBL/GenBank/DDBJ whole genome shotgun (WGS) entry which is preliminary data.</text>
</comment>
<evidence type="ECO:0000313" key="3">
    <source>
        <dbReference type="Proteomes" id="UP000799441"/>
    </source>
</evidence>
<gene>
    <name evidence="2" type="ORF">K431DRAFT_285170</name>
</gene>
<dbReference type="EMBL" id="MU003793">
    <property type="protein sequence ID" value="KAF2721129.1"/>
    <property type="molecule type" value="Genomic_DNA"/>
</dbReference>
<dbReference type="OrthoDB" id="3646405at2759"/>
<dbReference type="SUPFAM" id="SSF81383">
    <property type="entry name" value="F-box domain"/>
    <property type="match status" value="1"/>
</dbReference>
<dbReference type="AlphaFoldDB" id="A0A9P4QAB9"/>
<dbReference type="Proteomes" id="UP000799441">
    <property type="component" value="Unassembled WGS sequence"/>
</dbReference>
<dbReference type="InterPro" id="IPR001810">
    <property type="entry name" value="F-box_dom"/>
</dbReference>
<dbReference type="Gene3D" id="1.20.1280.50">
    <property type="match status" value="1"/>
</dbReference>
<dbReference type="InterPro" id="IPR036047">
    <property type="entry name" value="F-box-like_dom_sf"/>
</dbReference>
<sequence length="328" mass="38593">MEHQALASPCILYHILLQLPQQDLLLVQRVCSKWHNIINSSKVLLAALFMHPGPTTAGIPIGPTQLNPLLESRFPSFFDNKLPHTRWQPTAHEIGPWYTTHWAESIPPWPMRVRSCLWPRSSSAPFKIPKLDPRRAAVYKHPEASWRRMIPCRPAPIELQCNYIYHRPPSAAKGTLRCLRFSNQDSLRDEIFQGNNSEVLKRPWLTFGLLYDIVEAGWFRGQPAPIDNLQFDYTFHDDRLPEIRRQHAQIVFPQHQGIKKKYPREYQLREELRDRLPQKDIGGRGHVLINLIGYNWRTRNKQYRIELELGNTTMERIYWDEEIEYGHS</sequence>